<gene>
    <name evidence="2" type="ORF">AVDCRST_MAG60-2370</name>
</gene>
<dbReference type="AlphaFoldDB" id="A0A6J4P8V7"/>
<feature type="non-terminal residue" evidence="2">
    <location>
        <position position="159"/>
    </location>
</feature>
<dbReference type="EMBL" id="CADCUN010000256">
    <property type="protein sequence ID" value="CAA9405980.1"/>
    <property type="molecule type" value="Genomic_DNA"/>
</dbReference>
<feature type="non-terminal residue" evidence="2">
    <location>
        <position position="1"/>
    </location>
</feature>
<feature type="region of interest" description="Disordered" evidence="1">
    <location>
        <begin position="1"/>
        <end position="159"/>
    </location>
</feature>
<protein>
    <submittedName>
        <fullName evidence="2">Uncharacterized protein</fullName>
    </submittedName>
</protein>
<feature type="compositionally biased region" description="Basic residues" evidence="1">
    <location>
        <begin position="79"/>
        <end position="98"/>
    </location>
</feature>
<accession>A0A6J4P8V7</accession>
<organism evidence="2">
    <name type="scientific">uncultured Nocardioides sp</name>
    <dbReference type="NCBI Taxonomy" id="198441"/>
    <lineage>
        <taxon>Bacteria</taxon>
        <taxon>Bacillati</taxon>
        <taxon>Actinomycetota</taxon>
        <taxon>Actinomycetes</taxon>
        <taxon>Propionibacteriales</taxon>
        <taxon>Nocardioidaceae</taxon>
        <taxon>Nocardioides</taxon>
        <taxon>environmental samples</taxon>
    </lineage>
</organism>
<evidence type="ECO:0000256" key="1">
    <source>
        <dbReference type="SAM" id="MobiDB-lite"/>
    </source>
</evidence>
<sequence length="159" mass="17424">DHRPAAPRGADHPSSREDRRHRRVPADRRPGEARHRDRADRGGRHRRRLGQAQPRPRRALRRRLRGRPAGGVRGAHGLRPGRRRRPSRPAGARHRHLDRRVAPRARASGRLHRRGDAGPAGLRRRPPAGRAGLPGPLDQLGPPAPGGHRGPAAPAPGGV</sequence>
<feature type="compositionally biased region" description="Low complexity" evidence="1">
    <location>
        <begin position="128"/>
        <end position="141"/>
    </location>
</feature>
<feature type="compositionally biased region" description="Basic residues" evidence="1">
    <location>
        <begin position="43"/>
        <end position="66"/>
    </location>
</feature>
<evidence type="ECO:0000313" key="2">
    <source>
        <dbReference type="EMBL" id="CAA9405980.1"/>
    </source>
</evidence>
<feature type="compositionally biased region" description="Low complexity" evidence="1">
    <location>
        <begin position="150"/>
        <end position="159"/>
    </location>
</feature>
<reference evidence="2" key="1">
    <citation type="submission" date="2020-02" db="EMBL/GenBank/DDBJ databases">
        <authorList>
            <person name="Meier V. D."/>
        </authorList>
    </citation>
    <scope>NUCLEOTIDE SEQUENCE</scope>
    <source>
        <strain evidence="2">AVDCRST_MAG60</strain>
    </source>
</reference>
<proteinExistence type="predicted"/>
<name>A0A6J4P8V7_9ACTN</name>
<feature type="compositionally biased region" description="Basic and acidic residues" evidence="1">
    <location>
        <begin position="9"/>
        <end position="42"/>
    </location>
</feature>